<dbReference type="SUPFAM" id="SSF81345">
    <property type="entry name" value="ABC transporter involved in vitamin B12 uptake, BtuC"/>
    <property type="match status" value="1"/>
</dbReference>
<feature type="transmembrane region" description="Helical" evidence="8">
    <location>
        <begin position="151"/>
        <end position="176"/>
    </location>
</feature>
<evidence type="ECO:0000256" key="2">
    <source>
        <dbReference type="ARBA" id="ARBA00007935"/>
    </source>
</evidence>
<dbReference type="Pfam" id="PF01032">
    <property type="entry name" value="FecCD"/>
    <property type="match status" value="1"/>
</dbReference>
<dbReference type="EMBL" id="CP008944">
    <property type="protein sequence ID" value="AIG63666.1"/>
    <property type="molecule type" value="Genomic_DNA"/>
</dbReference>
<feature type="transmembrane region" description="Helical" evidence="8">
    <location>
        <begin position="277"/>
        <end position="304"/>
    </location>
</feature>
<evidence type="ECO:0000256" key="3">
    <source>
        <dbReference type="ARBA" id="ARBA00022448"/>
    </source>
</evidence>
<protein>
    <submittedName>
        <fullName evidence="9">Iron ABC transporter</fullName>
    </submittedName>
</protein>
<evidence type="ECO:0000256" key="6">
    <source>
        <dbReference type="ARBA" id="ARBA00022989"/>
    </source>
</evidence>
<evidence type="ECO:0000256" key="7">
    <source>
        <dbReference type="ARBA" id="ARBA00023136"/>
    </source>
</evidence>
<feature type="transmembrane region" description="Helical" evidence="8">
    <location>
        <begin position="125"/>
        <end position="145"/>
    </location>
</feature>
<feature type="transmembrane region" description="Helical" evidence="8">
    <location>
        <begin position="41"/>
        <end position="61"/>
    </location>
</feature>
<evidence type="ECO:0000313" key="10">
    <source>
        <dbReference type="Proteomes" id="UP000028504"/>
    </source>
</evidence>
<comment type="subcellular location">
    <subcellularLocation>
        <location evidence="1">Cell membrane</location>
        <topology evidence="1">Multi-pass membrane protein</topology>
    </subcellularLocation>
</comment>
<name>A0ABN4DEN4_9CORY</name>
<feature type="transmembrane region" description="Helical" evidence="8">
    <location>
        <begin position="188"/>
        <end position="208"/>
    </location>
</feature>
<accession>A0ABN4DEN4</accession>
<evidence type="ECO:0000313" key="9">
    <source>
        <dbReference type="EMBL" id="AIG63666.1"/>
    </source>
</evidence>
<feature type="transmembrane region" description="Helical" evidence="8">
    <location>
        <begin position="95"/>
        <end position="113"/>
    </location>
</feature>
<dbReference type="Proteomes" id="UP000028504">
    <property type="component" value="Chromosome"/>
</dbReference>
<keyword evidence="6 8" id="KW-1133">Transmembrane helix</keyword>
<keyword evidence="4" id="KW-1003">Cell membrane</keyword>
<feature type="transmembrane region" description="Helical" evidence="8">
    <location>
        <begin position="345"/>
        <end position="364"/>
    </location>
</feature>
<dbReference type="PANTHER" id="PTHR30472">
    <property type="entry name" value="FERRIC ENTEROBACTIN TRANSPORT SYSTEM PERMEASE PROTEIN"/>
    <property type="match status" value="1"/>
</dbReference>
<evidence type="ECO:0000256" key="4">
    <source>
        <dbReference type="ARBA" id="ARBA00022475"/>
    </source>
</evidence>
<keyword evidence="5 8" id="KW-0812">Transmembrane</keyword>
<evidence type="ECO:0000256" key="5">
    <source>
        <dbReference type="ARBA" id="ARBA00022692"/>
    </source>
</evidence>
<comment type="similarity">
    <text evidence="2">Belongs to the binding-protein-dependent transport system permease family. FecCD subfamily.</text>
</comment>
<feature type="transmembrane region" description="Helical" evidence="8">
    <location>
        <begin position="228"/>
        <end position="256"/>
    </location>
</feature>
<dbReference type="InterPro" id="IPR000522">
    <property type="entry name" value="ABC_transptr_permease_BtuC"/>
</dbReference>
<proteinExistence type="inferred from homology"/>
<dbReference type="RefSeq" id="WP_038604426.1">
    <property type="nucleotide sequence ID" value="NZ_CP008944.1"/>
</dbReference>
<organism evidence="9 10">
    <name type="scientific">Corynebacterium atypicum</name>
    <dbReference type="NCBI Taxonomy" id="191610"/>
    <lineage>
        <taxon>Bacteria</taxon>
        <taxon>Bacillati</taxon>
        <taxon>Actinomycetota</taxon>
        <taxon>Actinomycetes</taxon>
        <taxon>Mycobacteriales</taxon>
        <taxon>Corynebacteriaceae</taxon>
        <taxon>Corynebacterium</taxon>
    </lineage>
</organism>
<dbReference type="InterPro" id="IPR037294">
    <property type="entry name" value="ABC_BtuC-like"/>
</dbReference>
<evidence type="ECO:0000256" key="8">
    <source>
        <dbReference type="SAM" id="Phobius"/>
    </source>
</evidence>
<dbReference type="Gene3D" id="1.10.3470.10">
    <property type="entry name" value="ABC transporter involved in vitamin B12 uptake, BtuC"/>
    <property type="match status" value="1"/>
</dbReference>
<evidence type="ECO:0000256" key="1">
    <source>
        <dbReference type="ARBA" id="ARBA00004651"/>
    </source>
</evidence>
<keyword evidence="3" id="KW-0813">Transport</keyword>
<dbReference type="CDD" id="cd06550">
    <property type="entry name" value="TM_ABC_iron-siderophores_like"/>
    <property type="match status" value="1"/>
</dbReference>
<keyword evidence="7 8" id="KW-0472">Membrane</keyword>
<sequence>MKNRVASPPRRRIVAVEQTTLALRPRLRLGPATAVWRQRVVAVNLVLAAAAVLLFVISIGIGEYALSPDDVARVLFGAGSTLERTIVVEWRLPRALAGLLAGGAFALSGAITQSVTRNALASPDILGITSGASAAAVAVIVLAGGSTTSTFGWLATAGIPAVAFAGALATGVAIWLLASRRGMDTFRLVLAGIIVTALLTAFRQWLMIKADLNNATAAQTWLTGSLAGASYASVTPLAIAVAAAIPALIWIAFQLGAMSLGPDTARGLGVRVSRAEAGMLVVAVALAAVAVSATGPIGFVAFVAPQVAQRLCATPTPPLTGSLLCGALIVLGGDVAARTLVPTELPVGIFTSVIGGVFLIYLLIRINQRTTL</sequence>
<gene>
    <name evidence="9" type="ORF">CATYP_02090</name>
</gene>
<reference evidence="9 10" key="1">
    <citation type="submission" date="2014-07" db="EMBL/GenBank/DDBJ databases">
        <title>Complete genome sequence of Corynebacterium atypicum DSM 44849: identifiction of the mycolic acid biosynthesis genes.</title>
        <authorList>
            <person name="Tippelt A."/>
            <person name="Mollmann S."/>
            <person name="Albersmeier A."/>
            <person name="Jaenicke S."/>
            <person name="Ruckert C."/>
            <person name="Tauch A."/>
        </authorList>
    </citation>
    <scope>NUCLEOTIDE SEQUENCE [LARGE SCALE GENOMIC DNA]</scope>
    <source>
        <strain evidence="9 10">R2070</strain>
    </source>
</reference>
<keyword evidence="10" id="KW-1185">Reference proteome</keyword>
<dbReference type="PANTHER" id="PTHR30472:SF24">
    <property type="entry name" value="FERRIC ENTEROBACTIN TRANSPORT SYSTEM PERMEASE PROTEIN FEPG"/>
    <property type="match status" value="1"/>
</dbReference>